<accession>T1KI32</accession>
<dbReference type="EMBL" id="CAEY01000097">
    <property type="status" value="NOT_ANNOTATED_CDS"/>
    <property type="molecule type" value="Genomic_DNA"/>
</dbReference>
<dbReference type="InterPro" id="IPR006133">
    <property type="entry name" value="DNA-dir_DNA_pol_B_exonuc"/>
</dbReference>
<dbReference type="SUPFAM" id="SSF53098">
    <property type="entry name" value="Ribonuclease H-like"/>
    <property type="match status" value="1"/>
</dbReference>
<dbReference type="GO" id="GO:0006287">
    <property type="term" value="P:base-excision repair, gap-filling"/>
    <property type="evidence" value="ECO:0007669"/>
    <property type="project" value="TreeGrafter"/>
</dbReference>
<dbReference type="Pfam" id="PF03104">
    <property type="entry name" value="DNA_pol_B_exo1"/>
    <property type="match status" value="1"/>
</dbReference>
<dbReference type="eggNOG" id="KOG0969">
    <property type="taxonomic scope" value="Eukaryota"/>
</dbReference>
<dbReference type="GO" id="GO:0008296">
    <property type="term" value="F:3'-5'-DNA exonuclease activity"/>
    <property type="evidence" value="ECO:0007669"/>
    <property type="project" value="TreeGrafter"/>
</dbReference>
<dbReference type="GO" id="GO:0045004">
    <property type="term" value="P:DNA replication proofreading"/>
    <property type="evidence" value="ECO:0007669"/>
    <property type="project" value="TreeGrafter"/>
</dbReference>
<dbReference type="HOGENOM" id="CLU_1002306_0_0_1"/>
<organism evidence="3 4">
    <name type="scientific">Tetranychus urticae</name>
    <name type="common">Two-spotted spider mite</name>
    <dbReference type="NCBI Taxonomy" id="32264"/>
    <lineage>
        <taxon>Eukaryota</taxon>
        <taxon>Metazoa</taxon>
        <taxon>Ecdysozoa</taxon>
        <taxon>Arthropoda</taxon>
        <taxon>Chelicerata</taxon>
        <taxon>Arachnida</taxon>
        <taxon>Acari</taxon>
        <taxon>Acariformes</taxon>
        <taxon>Trombidiformes</taxon>
        <taxon>Prostigmata</taxon>
        <taxon>Eleutherengona</taxon>
        <taxon>Raphignathae</taxon>
        <taxon>Tetranychoidea</taxon>
        <taxon>Tetranychidae</taxon>
        <taxon>Tetranychus</taxon>
    </lineage>
</organism>
<dbReference type="GO" id="GO:0043625">
    <property type="term" value="C:delta DNA polymerase complex"/>
    <property type="evidence" value="ECO:0007669"/>
    <property type="project" value="TreeGrafter"/>
</dbReference>
<evidence type="ECO:0000259" key="2">
    <source>
        <dbReference type="Pfam" id="PF03104"/>
    </source>
</evidence>
<feature type="domain" description="DNA-directed DNA polymerase family B exonuclease" evidence="2">
    <location>
        <begin position="221"/>
        <end position="278"/>
    </location>
</feature>
<dbReference type="GO" id="GO:0006297">
    <property type="term" value="P:nucleotide-excision repair, DNA gap filling"/>
    <property type="evidence" value="ECO:0007669"/>
    <property type="project" value="TreeGrafter"/>
</dbReference>
<proteinExistence type="predicted"/>
<dbReference type="Gene3D" id="3.30.420.10">
    <property type="entry name" value="Ribonuclease H-like superfamily/Ribonuclease H"/>
    <property type="match status" value="1"/>
</dbReference>
<dbReference type="AlphaFoldDB" id="T1KI32"/>
<dbReference type="InterPro" id="IPR050240">
    <property type="entry name" value="DNA_pol_type-B"/>
</dbReference>
<name>T1KI32_TETUR</name>
<protein>
    <recommendedName>
        <fullName evidence="1">DNA polymerase delta catalytic subunit</fullName>
    </recommendedName>
</protein>
<dbReference type="Gene3D" id="3.30.342.10">
    <property type="entry name" value="DNA Polymerase, chain B, domain 1"/>
    <property type="match status" value="1"/>
</dbReference>
<dbReference type="Proteomes" id="UP000015104">
    <property type="component" value="Unassembled WGS sequence"/>
</dbReference>
<dbReference type="GO" id="GO:0003676">
    <property type="term" value="F:nucleic acid binding"/>
    <property type="evidence" value="ECO:0007669"/>
    <property type="project" value="InterPro"/>
</dbReference>
<dbReference type="PANTHER" id="PTHR10322">
    <property type="entry name" value="DNA POLYMERASE CATALYTIC SUBUNIT"/>
    <property type="match status" value="1"/>
</dbReference>
<evidence type="ECO:0000256" key="1">
    <source>
        <dbReference type="ARBA" id="ARBA00024411"/>
    </source>
</evidence>
<keyword evidence="4" id="KW-1185">Reference proteome</keyword>
<dbReference type="EnsemblMetazoa" id="tetur124g00010.1">
    <property type="protein sequence ID" value="tetur124g00010.1"/>
    <property type="gene ID" value="tetur124g00010"/>
</dbReference>
<reference evidence="4" key="1">
    <citation type="submission" date="2011-08" db="EMBL/GenBank/DDBJ databases">
        <authorList>
            <person name="Rombauts S."/>
        </authorList>
    </citation>
    <scope>NUCLEOTIDE SEQUENCE</scope>
    <source>
        <strain evidence="4">London</strain>
    </source>
</reference>
<dbReference type="PANTHER" id="PTHR10322:SF23">
    <property type="entry name" value="DNA POLYMERASE DELTA CATALYTIC SUBUNIT"/>
    <property type="match status" value="1"/>
</dbReference>
<dbReference type="STRING" id="32264.T1KI32"/>
<evidence type="ECO:0000313" key="4">
    <source>
        <dbReference type="Proteomes" id="UP000015104"/>
    </source>
</evidence>
<dbReference type="InterPro" id="IPR036397">
    <property type="entry name" value="RNaseH_sf"/>
</dbReference>
<sequence>METNRTKVALVINEFAFNSLTLSFINSAQEVSIKVEEDTSYVKWCRNDAPQLDAATTCLIFQQTEIDHYNGDHKEGMPGAEDKFTAVADPVHEMPKDPATNHWSSPNAHDPSGAENFLAPVIRIHGVTMEGHSVMAHIHDFYPYFYIMAPPDSKKTDARNELINEPALQIELVQMANIYGFNNNEKVPFIKITVALPTLVSIKCASRKGTSSEPEKDPANNIQNFDLYYLINRVVALKVERFPFLGRHRTDISRFIDINMEGRVQFDLFLVLLREYKL</sequence>
<dbReference type="GO" id="GO:0003887">
    <property type="term" value="F:DNA-directed DNA polymerase activity"/>
    <property type="evidence" value="ECO:0007669"/>
    <property type="project" value="TreeGrafter"/>
</dbReference>
<reference evidence="3" key="2">
    <citation type="submission" date="2015-06" db="UniProtKB">
        <authorList>
            <consortium name="EnsemblMetazoa"/>
        </authorList>
    </citation>
    <scope>IDENTIFICATION</scope>
</reference>
<dbReference type="InterPro" id="IPR012337">
    <property type="entry name" value="RNaseH-like_sf"/>
</dbReference>
<evidence type="ECO:0000313" key="3">
    <source>
        <dbReference type="EnsemblMetazoa" id="tetur124g00010.1"/>
    </source>
</evidence>